<dbReference type="Proteomes" id="UP001604277">
    <property type="component" value="Unassembled WGS sequence"/>
</dbReference>
<protein>
    <submittedName>
        <fullName evidence="6">Cytochrome</fullName>
    </submittedName>
</protein>
<evidence type="ECO:0000256" key="4">
    <source>
        <dbReference type="ARBA" id="ARBA00023002"/>
    </source>
</evidence>
<dbReference type="PANTHER" id="PTHR24296">
    <property type="entry name" value="CYTOCHROME P450"/>
    <property type="match status" value="1"/>
</dbReference>
<sequence>MESGFGSGELQRRHRSQKQMFMNNRKSVAEAILKWAKLARALLFVKKKHERFATNETEHGFKAFTMPAKLAECHDPASLCIDLSHWPYEKAFADAEEEDLCRHILPETYWKLQKWLQIGKEKKLSEAKDTVDQFLVHCISLKRQKAKVVVCLTSYMKAVEENSDAPDHIYENGSLRFELLCS</sequence>
<dbReference type="AlphaFoldDB" id="A0ABD1S4R1"/>
<organism evidence="6 7">
    <name type="scientific">Forsythia ovata</name>
    <dbReference type="NCBI Taxonomy" id="205694"/>
    <lineage>
        <taxon>Eukaryota</taxon>
        <taxon>Viridiplantae</taxon>
        <taxon>Streptophyta</taxon>
        <taxon>Embryophyta</taxon>
        <taxon>Tracheophyta</taxon>
        <taxon>Spermatophyta</taxon>
        <taxon>Magnoliopsida</taxon>
        <taxon>eudicotyledons</taxon>
        <taxon>Gunneridae</taxon>
        <taxon>Pentapetalae</taxon>
        <taxon>asterids</taxon>
        <taxon>lamiids</taxon>
        <taxon>Lamiales</taxon>
        <taxon>Oleaceae</taxon>
        <taxon>Forsythieae</taxon>
        <taxon>Forsythia</taxon>
    </lineage>
</organism>
<accession>A0ABD1S4R1</accession>
<proteinExistence type="inferred from homology"/>
<comment type="caution">
    <text evidence="6">The sequence shown here is derived from an EMBL/GenBank/DDBJ whole genome shotgun (WGS) entry which is preliminary data.</text>
</comment>
<name>A0ABD1S4R1_9LAMI</name>
<evidence type="ECO:0000256" key="2">
    <source>
        <dbReference type="ARBA" id="ARBA00010617"/>
    </source>
</evidence>
<gene>
    <name evidence="6" type="ORF">Fot_39496</name>
</gene>
<evidence type="ECO:0000313" key="6">
    <source>
        <dbReference type="EMBL" id="KAL2495739.1"/>
    </source>
</evidence>
<keyword evidence="7" id="KW-1185">Reference proteome</keyword>
<evidence type="ECO:0000313" key="7">
    <source>
        <dbReference type="Proteomes" id="UP001604277"/>
    </source>
</evidence>
<evidence type="ECO:0000256" key="3">
    <source>
        <dbReference type="ARBA" id="ARBA00022723"/>
    </source>
</evidence>
<dbReference type="EMBL" id="JBFOLJ010000011">
    <property type="protein sequence ID" value="KAL2495739.1"/>
    <property type="molecule type" value="Genomic_DNA"/>
</dbReference>
<keyword evidence="5" id="KW-0408">Iron</keyword>
<dbReference type="GO" id="GO:0016491">
    <property type="term" value="F:oxidoreductase activity"/>
    <property type="evidence" value="ECO:0007669"/>
    <property type="project" value="UniProtKB-KW"/>
</dbReference>
<comment type="cofactor">
    <cofactor evidence="1">
        <name>heme</name>
        <dbReference type="ChEBI" id="CHEBI:30413"/>
    </cofactor>
</comment>
<reference evidence="7" key="1">
    <citation type="submission" date="2024-07" db="EMBL/GenBank/DDBJ databases">
        <title>Two chromosome-level genome assemblies of Korean endemic species Abeliophyllum distichum and Forsythia ovata (Oleaceae).</title>
        <authorList>
            <person name="Jang H."/>
        </authorList>
    </citation>
    <scope>NUCLEOTIDE SEQUENCE [LARGE SCALE GENOMIC DNA]</scope>
</reference>
<keyword evidence="3" id="KW-0479">Metal-binding</keyword>
<evidence type="ECO:0000256" key="5">
    <source>
        <dbReference type="ARBA" id="ARBA00023004"/>
    </source>
</evidence>
<evidence type="ECO:0000256" key="1">
    <source>
        <dbReference type="ARBA" id="ARBA00001971"/>
    </source>
</evidence>
<keyword evidence="4" id="KW-0560">Oxidoreductase</keyword>
<dbReference type="GO" id="GO:0046872">
    <property type="term" value="F:metal ion binding"/>
    <property type="evidence" value="ECO:0007669"/>
    <property type="project" value="UniProtKB-KW"/>
</dbReference>
<comment type="similarity">
    <text evidence="2">Belongs to the cytochrome P450 family.</text>
</comment>